<proteinExistence type="predicted"/>
<evidence type="ECO:0000259" key="1">
    <source>
        <dbReference type="PROSITE" id="PS51186"/>
    </source>
</evidence>
<keyword evidence="3" id="KW-1185">Reference proteome</keyword>
<dbReference type="SUPFAM" id="SSF55729">
    <property type="entry name" value="Acyl-CoA N-acyltransferases (Nat)"/>
    <property type="match status" value="1"/>
</dbReference>
<protein>
    <submittedName>
        <fullName evidence="2">GNAT family N-acetyltransferase</fullName>
    </submittedName>
</protein>
<dbReference type="EMBL" id="JACTNG010000017">
    <property type="protein sequence ID" value="MBO1081633.1"/>
    <property type="molecule type" value="Genomic_DNA"/>
</dbReference>
<dbReference type="PROSITE" id="PS51186">
    <property type="entry name" value="GNAT"/>
    <property type="match status" value="1"/>
</dbReference>
<dbReference type="InterPro" id="IPR000182">
    <property type="entry name" value="GNAT_dom"/>
</dbReference>
<evidence type="ECO:0000313" key="3">
    <source>
        <dbReference type="Proteomes" id="UP001518989"/>
    </source>
</evidence>
<dbReference type="Gene3D" id="3.40.630.30">
    <property type="match status" value="1"/>
</dbReference>
<reference evidence="2 3" key="1">
    <citation type="submission" date="2020-09" db="EMBL/GenBank/DDBJ databases">
        <title>Roseomonas.</title>
        <authorList>
            <person name="Zhu W."/>
        </authorList>
    </citation>
    <scope>NUCLEOTIDE SEQUENCE [LARGE SCALE GENOMIC DNA]</scope>
    <source>
        <strain evidence="2 3">573</strain>
    </source>
</reference>
<dbReference type="InterPro" id="IPR016181">
    <property type="entry name" value="Acyl_CoA_acyltransferase"/>
</dbReference>
<feature type="domain" description="N-acetyltransferase" evidence="1">
    <location>
        <begin position="5"/>
        <end position="150"/>
    </location>
</feature>
<dbReference type="CDD" id="cd04301">
    <property type="entry name" value="NAT_SF"/>
    <property type="match status" value="1"/>
</dbReference>
<dbReference type="Proteomes" id="UP001518989">
    <property type="component" value="Unassembled WGS sequence"/>
</dbReference>
<sequence>MSGAPRISLLLDLPEGLDKLRAKAAGEGFRFMEKLAAEWLSGANRFAGPGEVLLGAFQATELVAVGGLNRDPYADQAGIGRLRHLYVKKSARRSGLGTTLVLQLLGHAEGTFHSVRLKTDTSEAADFYVSLGFWPVQDRTATHVRWFQRS</sequence>
<gene>
    <name evidence="2" type="ORF">IAI61_21585</name>
</gene>
<dbReference type="Pfam" id="PF13508">
    <property type="entry name" value="Acetyltransf_7"/>
    <property type="match status" value="1"/>
</dbReference>
<dbReference type="RefSeq" id="WP_207419809.1">
    <property type="nucleotide sequence ID" value="NZ_CP061180.1"/>
</dbReference>
<comment type="caution">
    <text evidence="2">The sequence shown here is derived from an EMBL/GenBank/DDBJ whole genome shotgun (WGS) entry which is preliminary data.</text>
</comment>
<organism evidence="2 3">
    <name type="scientific">Roseomonas haemaphysalidis</name>
    <dbReference type="NCBI Taxonomy" id="2768162"/>
    <lineage>
        <taxon>Bacteria</taxon>
        <taxon>Pseudomonadati</taxon>
        <taxon>Pseudomonadota</taxon>
        <taxon>Alphaproteobacteria</taxon>
        <taxon>Acetobacterales</taxon>
        <taxon>Roseomonadaceae</taxon>
        <taxon>Roseomonas</taxon>
    </lineage>
</organism>
<accession>A0ABS3KYB7</accession>
<evidence type="ECO:0000313" key="2">
    <source>
        <dbReference type="EMBL" id="MBO1081633.1"/>
    </source>
</evidence>
<name>A0ABS3KYB7_9PROT</name>